<proteinExistence type="predicted"/>
<keyword evidence="2" id="KW-1185">Reference proteome</keyword>
<evidence type="ECO:0000313" key="1">
    <source>
        <dbReference type="EMBL" id="CAG8674522.1"/>
    </source>
</evidence>
<comment type="caution">
    <text evidence="1">The sequence shown here is derived from an EMBL/GenBank/DDBJ whole genome shotgun (WGS) entry which is preliminary data.</text>
</comment>
<sequence length="61" mass="6982">KVDTRYLLTAYSMSYPLDPELCDYCKLLFDNNGVVLVCVIPEVEEQLDISSRLAVQLEQID</sequence>
<reference evidence="1" key="1">
    <citation type="submission" date="2021-06" db="EMBL/GenBank/DDBJ databases">
        <authorList>
            <person name="Kallberg Y."/>
            <person name="Tangrot J."/>
            <person name="Rosling A."/>
        </authorList>
    </citation>
    <scope>NUCLEOTIDE SEQUENCE</scope>
    <source>
        <strain evidence="1">AU212A</strain>
    </source>
</reference>
<feature type="non-terminal residue" evidence="1">
    <location>
        <position position="1"/>
    </location>
</feature>
<gene>
    <name evidence="1" type="ORF">SCALOS_LOCUS9499</name>
</gene>
<organism evidence="1 2">
    <name type="scientific">Scutellospora calospora</name>
    <dbReference type="NCBI Taxonomy" id="85575"/>
    <lineage>
        <taxon>Eukaryota</taxon>
        <taxon>Fungi</taxon>
        <taxon>Fungi incertae sedis</taxon>
        <taxon>Mucoromycota</taxon>
        <taxon>Glomeromycotina</taxon>
        <taxon>Glomeromycetes</taxon>
        <taxon>Diversisporales</taxon>
        <taxon>Gigasporaceae</taxon>
        <taxon>Scutellospora</taxon>
    </lineage>
</organism>
<evidence type="ECO:0000313" key="2">
    <source>
        <dbReference type="Proteomes" id="UP000789860"/>
    </source>
</evidence>
<feature type="non-terminal residue" evidence="1">
    <location>
        <position position="61"/>
    </location>
</feature>
<dbReference type="EMBL" id="CAJVPM010029777">
    <property type="protein sequence ID" value="CAG8674522.1"/>
    <property type="molecule type" value="Genomic_DNA"/>
</dbReference>
<protein>
    <submittedName>
        <fullName evidence="1">10474_t:CDS:1</fullName>
    </submittedName>
</protein>
<dbReference type="Proteomes" id="UP000789860">
    <property type="component" value="Unassembled WGS sequence"/>
</dbReference>
<accession>A0ACA9NTP9</accession>
<name>A0ACA9NTP9_9GLOM</name>